<dbReference type="Pfam" id="PF10076">
    <property type="entry name" value="Phage_Mu_Gp48"/>
    <property type="match status" value="1"/>
</dbReference>
<dbReference type="EMBL" id="BK015131">
    <property type="protein sequence ID" value="DAD92253.1"/>
    <property type="molecule type" value="Genomic_DNA"/>
</dbReference>
<organism evidence="1">
    <name type="scientific">Siphoviridae sp. ctQ0C17</name>
    <dbReference type="NCBI Taxonomy" id="2826325"/>
    <lineage>
        <taxon>Viruses</taxon>
        <taxon>Duplodnaviria</taxon>
        <taxon>Heunggongvirae</taxon>
        <taxon>Uroviricota</taxon>
        <taxon>Caudoviricetes</taxon>
    </lineage>
</organism>
<protein>
    <submittedName>
        <fullName evidence="1">Tail protein</fullName>
    </submittedName>
</protein>
<reference evidence="1" key="1">
    <citation type="journal article" date="2021" name="Proc. Natl. Acad. Sci. U.S.A.">
        <title>A Catalog of Tens of Thousands of Viruses from Human Metagenomes Reveals Hidden Associations with Chronic Diseases.</title>
        <authorList>
            <person name="Tisza M.J."/>
            <person name="Buck C.B."/>
        </authorList>
    </citation>
    <scope>NUCLEOTIDE SEQUENCE</scope>
    <source>
        <strain evidence="1">CtQ0C17</strain>
    </source>
</reference>
<name>A0A8S5NBP5_9CAUD</name>
<accession>A0A8S5NBP5</accession>
<evidence type="ECO:0000313" key="1">
    <source>
        <dbReference type="EMBL" id="DAD92253.1"/>
    </source>
</evidence>
<dbReference type="InterPro" id="IPR018755">
    <property type="entry name" value="Phage_Mu_Gp48"/>
</dbReference>
<sequence length="188" mass="21542">MLYQLGVKLMAANLISYIPGVLQNIREYKVICIAENPEIDALDTAIDKALSNQFIGLLDSHGCTRWEKILGIKPLDTDTLQERNFRILARVNEQLPYTHRSLEKRLVDLCGKDGYSIVMDKENFVLKIRIALSAKKNFTAVAELLDRITPCNLILNISLLYNTWDMVSGMTWEEAGKRTWNQLREEVI</sequence>
<proteinExistence type="predicted"/>